<dbReference type="PANTHER" id="PTHR22923">
    <property type="entry name" value="CEREBELLIN-RELATED"/>
    <property type="match status" value="1"/>
</dbReference>
<dbReference type="OrthoDB" id="6061084at2759"/>
<keyword evidence="4" id="KW-1133">Transmembrane helix</keyword>
<keyword evidence="4" id="KW-0472">Membrane</keyword>
<feature type="transmembrane region" description="Helical" evidence="4">
    <location>
        <begin position="6"/>
        <end position="25"/>
    </location>
</feature>
<evidence type="ECO:0000313" key="7">
    <source>
        <dbReference type="Proteomes" id="UP000596742"/>
    </source>
</evidence>
<comment type="caution">
    <text evidence="6">The sequence shown here is derived from an EMBL/GenBank/DDBJ whole genome shotgun (WGS) entry which is preliminary data.</text>
</comment>
<dbReference type="Gene3D" id="2.60.120.40">
    <property type="match status" value="1"/>
</dbReference>
<accession>A0A8B6DXI1</accession>
<dbReference type="PANTHER" id="PTHR22923:SF116">
    <property type="entry name" value="C1Q DOMAIN-CONTAINING PROTEIN"/>
    <property type="match status" value="1"/>
</dbReference>
<keyword evidence="4" id="KW-0812">Transmembrane</keyword>
<dbReference type="InterPro" id="IPR050822">
    <property type="entry name" value="Cerebellin_Synaptic_Org"/>
</dbReference>
<dbReference type="AlphaFoldDB" id="A0A8B6DXI1"/>
<dbReference type="SUPFAM" id="SSF49842">
    <property type="entry name" value="TNF-like"/>
    <property type="match status" value="1"/>
</dbReference>
<reference evidence="6" key="1">
    <citation type="submission" date="2018-11" db="EMBL/GenBank/DDBJ databases">
        <authorList>
            <person name="Alioto T."/>
            <person name="Alioto T."/>
        </authorList>
    </citation>
    <scope>NUCLEOTIDE SEQUENCE</scope>
</reference>
<name>A0A8B6DXI1_MYTGA</name>
<comment type="subcellular location">
    <subcellularLocation>
        <location evidence="1">Secreted</location>
    </subcellularLocation>
</comment>
<dbReference type="InterPro" id="IPR008983">
    <property type="entry name" value="Tumour_necrosis_fac-like_dom"/>
</dbReference>
<keyword evidence="2" id="KW-0964">Secreted</keyword>
<dbReference type="InterPro" id="IPR001073">
    <property type="entry name" value="C1q_dom"/>
</dbReference>
<keyword evidence="7" id="KW-1185">Reference proteome</keyword>
<dbReference type="EMBL" id="UYJE01004181">
    <property type="protein sequence ID" value="VDI25770.1"/>
    <property type="molecule type" value="Genomic_DNA"/>
</dbReference>
<keyword evidence="3" id="KW-0732">Signal</keyword>
<dbReference type="SMART" id="SM00110">
    <property type="entry name" value="C1Q"/>
    <property type="match status" value="1"/>
</dbReference>
<dbReference type="PRINTS" id="PR00007">
    <property type="entry name" value="COMPLEMNTC1Q"/>
</dbReference>
<evidence type="ECO:0000256" key="3">
    <source>
        <dbReference type="ARBA" id="ARBA00022729"/>
    </source>
</evidence>
<evidence type="ECO:0000256" key="2">
    <source>
        <dbReference type="ARBA" id="ARBA00022525"/>
    </source>
</evidence>
<dbReference type="Proteomes" id="UP000596742">
    <property type="component" value="Unassembled WGS sequence"/>
</dbReference>
<evidence type="ECO:0000256" key="4">
    <source>
        <dbReference type="SAM" id="Phobius"/>
    </source>
</evidence>
<evidence type="ECO:0000256" key="1">
    <source>
        <dbReference type="ARBA" id="ARBA00004613"/>
    </source>
</evidence>
<evidence type="ECO:0000313" key="6">
    <source>
        <dbReference type="EMBL" id="VDI25770.1"/>
    </source>
</evidence>
<evidence type="ECO:0000259" key="5">
    <source>
        <dbReference type="PROSITE" id="PS50871"/>
    </source>
</evidence>
<proteinExistence type="predicted"/>
<protein>
    <recommendedName>
        <fullName evidence="5">C1q domain-containing protein</fullName>
    </recommendedName>
</protein>
<dbReference type="GO" id="GO:0005576">
    <property type="term" value="C:extracellular region"/>
    <property type="evidence" value="ECO:0007669"/>
    <property type="project" value="UniProtKB-SubCell"/>
</dbReference>
<sequence>MVESYLIIVFIALCGFHTYYTFEIVDGHDLKELKLLIIEQNRRLNEFGNELEAVKFDLASQRRENSKQNIVIETLKSKLSACGLKLKCGKAEMDSRDGLAENNKEGSSRKPENYLKVFTGGLPNSLQTGEINIGDIQKRLLVTPVSSVIAFSAYMSRNEAHVVDHHILTFDTVQINEGNGYNRHTGIFIVPTSGVYVFTYTLMVGSDHEVCTNLLINEAIYGHAYAYSGSLNVHQTSTSTVVAHVNQGDTVFVRTANDGVCGQTGVVFGDTWRRSTFAGWLLA</sequence>
<feature type="domain" description="C1q" evidence="5">
    <location>
        <begin position="144"/>
        <end position="283"/>
    </location>
</feature>
<organism evidence="6 7">
    <name type="scientific">Mytilus galloprovincialis</name>
    <name type="common">Mediterranean mussel</name>
    <dbReference type="NCBI Taxonomy" id="29158"/>
    <lineage>
        <taxon>Eukaryota</taxon>
        <taxon>Metazoa</taxon>
        <taxon>Spiralia</taxon>
        <taxon>Lophotrochozoa</taxon>
        <taxon>Mollusca</taxon>
        <taxon>Bivalvia</taxon>
        <taxon>Autobranchia</taxon>
        <taxon>Pteriomorphia</taxon>
        <taxon>Mytilida</taxon>
        <taxon>Mytiloidea</taxon>
        <taxon>Mytilidae</taxon>
        <taxon>Mytilinae</taxon>
        <taxon>Mytilus</taxon>
    </lineage>
</organism>
<gene>
    <name evidence="6" type="ORF">MGAL_10B088517</name>
</gene>
<dbReference type="Pfam" id="PF00386">
    <property type="entry name" value="C1q"/>
    <property type="match status" value="1"/>
</dbReference>
<dbReference type="PROSITE" id="PS50871">
    <property type="entry name" value="C1Q"/>
    <property type="match status" value="1"/>
</dbReference>